<protein>
    <submittedName>
        <fullName evidence="6">LacI family transcriptional regulator</fullName>
    </submittedName>
</protein>
<dbReference type="RefSeq" id="WP_143335883.1">
    <property type="nucleotide sequence ID" value="NZ_VKDG01000004.1"/>
</dbReference>
<dbReference type="PROSITE" id="PS50932">
    <property type="entry name" value="HTH_LACI_2"/>
    <property type="match status" value="1"/>
</dbReference>
<dbReference type="Gene3D" id="3.40.50.2300">
    <property type="match status" value="2"/>
</dbReference>
<keyword evidence="1" id="KW-0678">Repressor</keyword>
<evidence type="ECO:0000313" key="7">
    <source>
        <dbReference type="Proteomes" id="UP000316859"/>
    </source>
</evidence>
<evidence type="ECO:0000256" key="1">
    <source>
        <dbReference type="ARBA" id="ARBA00022491"/>
    </source>
</evidence>
<dbReference type="SUPFAM" id="SSF47413">
    <property type="entry name" value="lambda repressor-like DNA-binding domains"/>
    <property type="match status" value="1"/>
</dbReference>
<keyword evidence="7" id="KW-1185">Reference proteome</keyword>
<dbReference type="SUPFAM" id="SSF53822">
    <property type="entry name" value="Periplasmic binding protein-like I"/>
    <property type="match status" value="1"/>
</dbReference>
<gene>
    <name evidence="6" type="ORF">FNY88_00790</name>
</gene>
<dbReference type="SMART" id="SM00354">
    <property type="entry name" value="HTH_LACI"/>
    <property type="match status" value="1"/>
</dbReference>
<feature type="domain" description="HTH lacI-type" evidence="5">
    <location>
        <begin position="14"/>
        <end position="68"/>
    </location>
</feature>
<evidence type="ECO:0000256" key="3">
    <source>
        <dbReference type="ARBA" id="ARBA00023125"/>
    </source>
</evidence>
<dbReference type="InterPro" id="IPR028082">
    <property type="entry name" value="Peripla_BP_I"/>
</dbReference>
<dbReference type="InterPro" id="IPR000843">
    <property type="entry name" value="HTH_LacI"/>
</dbReference>
<evidence type="ECO:0000256" key="4">
    <source>
        <dbReference type="ARBA" id="ARBA00023163"/>
    </source>
</evidence>
<evidence type="ECO:0000259" key="5">
    <source>
        <dbReference type="PROSITE" id="PS50932"/>
    </source>
</evidence>
<dbReference type="Pfam" id="PF00356">
    <property type="entry name" value="LacI"/>
    <property type="match status" value="1"/>
</dbReference>
<keyword evidence="3" id="KW-0238">DNA-binding</keyword>
<accession>A0ABY3CX36</accession>
<name>A0ABY3CX36_9CORY</name>
<dbReference type="Gene3D" id="1.10.260.40">
    <property type="entry name" value="lambda repressor-like DNA-binding domains"/>
    <property type="match status" value="1"/>
</dbReference>
<comment type="caution">
    <text evidence="6">The sequence shown here is derived from an EMBL/GenBank/DDBJ whole genome shotgun (WGS) entry which is preliminary data.</text>
</comment>
<proteinExistence type="predicted"/>
<dbReference type="InterPro" id="IPR010982">
    <property type="entry name" value="Lambda_DNA-bd_dom_sf"/>
</dbReference>
<dbReference type="PANTHER" id="PTHR30146">
    <property type="entry name" value="LACI-RELATED TRANSCRIPTIONAL REPRESSOR"/>
    <property type="match status" value="1"/>
</dbReference>
<dbReference type="PANTHER" id="PTHR30146:SF148">
    <property type="entry name" value="HTH-TYPE TRANSCRIPTIONAL REPRESSOR PURR-RELATED"/>
    <property type="match status" value="1"/>
</dbReference>
<keyword evidence="2" id="KW-0805">Transcription regulation</keyword>
<keyword evidence="4" id="KW-0804">Transcription</keyword>
<dbReference type="EMBL" id="VKDI01000001">
    <property type="protein sequence ID" value="TRX51158.1"/>
    <property type="molecule type" value="Genomic_DNA"/>
</dbReference>
<organism evidence="6 7">
    <name type="scientific">Corynebacterium guaraldiae</name>
    <dbReference type="NCBI Taxonomy" id="3051103"/>
    <lineage>
        <taxon>Bacteria</taxon>
        <taxon>Bacillati</taxon>
        <taxon>Actinomycetota</taxon>
        <taxon>Actinomycetes</taxon>
        <taxon>Mycobacteriales</taxon>
        <taxon>Corynebacteriaceae</taxon>
        <taxon>Corynebacterium</taxon>
    </lineage>
</organism>
<evidence type="ECO:0000313" key="6">
    <source>
        <dbReference type="EMBL" id="TRX51158.1"/>
    </source>
</evidence>
<reference evidence="6 7" key="1">
    <citation type="submission" date="2019-07" db="EMBL/GenBank/DDBJ databases">
        <title>Draft genome of C. aurimucosum strain 2299.</title>
        <authorList>
            <person name="Pacheco L.G.C."/>
            <person name="Aguiar E.R.G.R."/>
            <person name="Santos C.S."/>
            <person name="Rocha D.J.P.G."/>
            <person name="Sant'Anna L.O."/>
            <person name="Mattos-Guaraldi A.L."/>
            <person name="Santos L.S."/>
        </authorList>
    </citation>
    <scope>NUCLEOTIDE SEQUENCE [LARGE SCALE GENOMIC DNA]</scope>
    <source>
        <strain evidence="6 7">2299</strain>
    </source>
</reference>
<dbReference type="Proteomes" id="UP000316859">
    <property type="component" value="Unassembled WGS sequence"/>
</dbReference>
<dbReference type="CDD" id="cd01392">
    <property type="entry name" value="HTH_LacI"/>
    <property type="match status" value="1"/>
</dbReference>
<sequence>MGDCISNGAEGRQPTLGDIAARAGVSRSSVSRVFRGQKKVSDENRRRILEAAHELGYVPNVIARKLSALSGRTLGALVRDPANPAYGLLLQELQVAAHRQGYDLVTMSVAPGKCDDRQLDSLSHLLGLGVAGLIVSTGDLASELLLPFSERVPIIRAGRPEPDALIPAVSFDAEHAGKVLAEAVVKAGHTKIAVVRTCPEVSFPEYTRAQATIAEIRKQGLEPFIVDVKFDSGEAYVVPLIKSGAITAVMCPTDLRQLHYLRVCQDEGISVPSHVSVTGCDGALPGFDIMGLTTYSWPVRKLATGAVASILELIDAYGEVEKPTPWVQRKYQGQLVPGRTLSPPNES</sequence>
<evidence type="ECO:0000256" key="2">
    <source>
        <dbReference type="ARBA" id="ARBA00023015"/>
    </source>
</evidence>
<dbReference type="Pfam" id="PF13377">
    <property type="entry name" value="Peripla_BP_3"/>
    <property type="match status" value="1"/>
</dbReference>
<dbReference type="InterPro" id="IPR046335">
    <property type="entry name" value="LacI/GalR-like_sensor"/>
</dbReference>